<sequence length="63" mass="7168">MNYVTAVLGIFVIFVTGLWFMKKKSYEGPKLECILGEELPVTDMESKRAEKEVVSSSHSKQEE</sequence>
<feature type="region of interest" description="Disordered" evidence="1">
    <location>
        <begin position="44"/>
        <end position="63"/>
    </location>
</feature>
<accession>A0ABQ8R9X3</accession>
<keyword evidence="2" id="KW-1133">Transmembrane helix</keyword>
<keyword evidence="2" id="KW-0812">Transmembrane</keyword>
<reference evidence="3" key="1">
    <citation type="submission" date="2022-09" db="EMBL/GenBank/DDBJ databases">
        <title>Fusarium specimens isolated from Avocado Roots.</title>
        <authorList>
            <person name="Stajich J."/>
            <person name="Roper C."/>
            <person name="Heimlech-Rivalta G."/>
        </authorList>
    </citation>
    <scope>NUCLEOTIDE SEQUENCE</scope>
    <source>
        <strain evidence="3">CF00095</strain>
    </source>
</reference>
<protein>
    <submittedName>
        <fullName evidence="3">Uncharacterized protein</fullName>
    </submittedName>
</protein>
<evidence type="ECO:0000256" key="1">
    <source>
        <dbReference type="SAM" id="MobiDB-lite"/>
    </source>
</evidence>
<proteinExistence type="predicted"/>
<dbReference type="EMBL" id="JAOQBH010000010">
    <property type="protein sequence ID" value="KAJ4130070.1"/>
    <property type="molecule type" value="Genomic_DNA"/>
</dbReference>
<comment type="caution">
    <text evidence="3">The sequence shown here is derived from an EMBL/GenBank/DDBJ whole genome shotgun (WGS) entry which is preliminary data.</text>
</comment>
<keyword evidence="4" id="KW-1185">Reference proteome</keyword>
<evidence type="ECO:0000256" key="2">
    <source>
        <dbReference type="SAM" id="Phobius"/>
    </source>
</evidence>
<feature type="transmembrane region" description="Helical" evidence="2">
    <location>
        <begin position="6"/>
        <end position="21"/>
    </location>
</feature>
<evidence type="ECO:0000313" key="4">
    <source>
        <dbReference type="Proteomes" id="UP001152024"/>
    </source>
</evidence>
<keyword evidence="2" id="KW-0472">Membrane</keyword>
<dbReference type="Proteomes" id="UP001152024">
    <property type="component" value="Unassembled WGS sequence"/>
</dbReference>
<name>A0ABQ8R9X3_FUSEQ</name>
<gene>
    <name evidence="3" type="ORF">NW768_007043</name>
</gene>
<evidence type="ECO:0000313" key="3">
    <source>
        <dbReference type="EMBL" id="KAJ4130070.1"/>
    </source>
</evidence>
<organism evidence="3 4">
    <name type="scientific">Fusarium equiseti</name>
    <name type="common">Fusarium scirpi</name>
    <dbReference type="NCBI Taxonomy" id="61235"/>
    <lineage>
        <taxon>Eukaryota</taxon>
        <taxon>Fungi</taxon>
        <taxon>Dikarya</taxon>
        <taxon>Ascomycota</taxon>
        <taxon>Pezizomycotina</taxon>
        <taxon>Sordariomycetes</taxon>
        <taxon>Hypocreomycetidae</taxon>
        <taxon>Hypocreales</taxon>
        <taxon>Nectriaceae</taxon>
        <taxon>Fusarium</taxon>
        <taxon>Fusarium incarnatum-equiseti species complex</taxon>
    </lineage>
</organism>